<reference evidence="2 3" key="1">
    <citation type="submission" date="2024-01" db="EMBL/GenBank/DDBJ databases">
        <title>The complete chloroplast genome sequence of Lithospermum erythrorhizon: insights into the phylogenetic relationship among Boraginaceae species and the maternal lineages of purple gromwells.</title>
        <authorList>
            <person name="Okada T."/>
            <person name="Watanabe K."/>
        </authorList>
    </citation>
    <scope>NUCLEOTIDE SEQUENCE [LARGE SCALE GENOMIC DNA]</scope>
</reference>
<sequence length="386" mass="43049">MNSDGKSQQVGIDCGETFSPVVKPTTIRTVLTLFLSKSWSIHQLDIKNAFLHGDLHETIYMSQPIGLRDPHTRIIKSDHSLCIYKSGVDTAHLLLYADDIILTASSKSFHRSIMSSLNVEFAMKDLGRLSYFLGIVVTHHTGGLFLSQTKYVEAIIARACISSCKPSATPIDTKSKLGSAFGTPCENPSLFRSLARALQYLTFTRPDISYDVQQSYLFMHAPMTDHLLALKRILRYLQGTLDYGLHLYKSSPCALTSYIDVDWAGGPDTRKSTSGFCVFLGDHLISWSSKRQTTISRSSAEAEYRGVTNVVSEACWLRNLLLELHHPLTKATIVYCDNVSGIYLSENPVQHQRTKHVEFDIHFVREKVAIDSLSIWPPPASAAGVY</sequence>
<dbReference type="SUPFAM" id="SSF56672">
    <property type="entry name" value="DNA/RNA polymerases"/>
    <property type="match status" value="1"/>
</dbReference>
<dbReference type="InterPro" id="IPR013103">
    <property type="entry name" value="RVT_2"/>
</dbReference>
<comment type="caution">
    <text evidence="2">The sequence shown here is derived from an EMBL/GenBank/DDBJ whole genome shotgun (WGS) entry which is preliminary data.</text>
</comment>
<name>A0AAV3P7U0_LITER</name>
<feature type="domain" description="Reverse transcriptase Ty1/copia-type" evidence="1">
    <location>
        <begin position="4"/>
        <end position="80"/>
    </location>
</feature>
<proteinExistence type="predicted"/>
<evidence type="ECO:0000313" key="3">
    <source>
        <dbReference type="Proteomes" id="UP001454036"/>
    </source>
</evidence>
<keyword evidence="2" id="KW-0675">Receptor</keyword>
<keyword evidence="2" id="KW-0472">Membrane</keyword>
<dbReference type="PANTHER" id="PTHR11439">
    <property type="entry name" value="GAG-POL-RELATED RETROTRANSPOSON"/>
    <property type="match status" value="1"/>
</dbReference>
<dbReference type="Proteomes" id="UP001454036">
    <property type="component" value="Unassembled WGS sequence"/>
</dbReference>
<keyword evidence="3" id="KW-1185">Reference proteome</keyword>
<evidence type="ECO:0000259" key="1">
    <source>
        <dbReference type="Pfam" id="PF07727"/>
    </source>
</evidence>
<protein>
    <submittedName>
        <fullName evidence="2">Transmembrane signal receptor</fullName>
    </submittedName>
</protein>
<evidence type="ECO:0000313" key="2">
    <source>
        <dbReference type="EMBL" id="GAA0147669.1"/>
    </source>
</evidence>
<organism evidence="2 3">
    <name type="scientific">Lithospermum erythrorhizon</name>
    <name type="common">Purple gromwell</name>
    <name type="synonym">Lithospermum officinale var. erythrorhizon</name>
    <dbReference type="NCBI Taxonomy" id="34254"/>
    <lineage>
        <taxon>Eukaryota</taxon>
        <taxon>Viridiplantae</taxon>
        <taxon>Streptophyta</taxon>
        <taxon>Embryophyta</taxon>
        <taxon>Tracheophyta</taxon>
        <taxon>Spermatophyta</taxon>
        <taxon>Magnoliopsida</taxon>
        <taxon>eudicotyledons</taxon>
        <taxon>Gunneridae</taxon>
        <taxon>Pentapetalae</taxon>
        <taxon>asterids</taxon>
        <taxon>lamiids</taxon>
        <taxon>Boraginales</taxon>
        <taxon>Boraginaceae</taxon>
        <taxon>Boraginoideae</taxon>
        <taxon>Lithospermeae</taxon>
        <taxon>Lithospermum</taxon>
    </lineage>
</organism>
<dbReference type="CDD" id="cd09272">
    <property type="entry name" value="RNase_HI_RT_Ty1"/>
    <property type="match status" value="1"/>
</dbReference>
<dbReference type="AlphaFoldDB" id="A0AAV3P7U0"/>
<keyword evidence="2" id="KW-0812">Transmembrane</keyword>
<dbReference type="PANTHER" id="PTHR11439:SF524">
    <property type="entry name" value="RNA-DIRECTED DNA POLYMERASE, PROTEIN KINASE RLK-PELLE-DLSV FAMILY"/>
    <property type="match status" value="1"/>
</dbReference>
<accession>A0AAV3P7U0</accession>
<dbReference type="Pfam" id="PF07727">
    <property type="entry name" value="RVT_2"/>
    <property type="match status" value="1"/>
</dbReference>
<dbReference type="EMBL" id="BAABME010001116">
    <property type="protein sequence ID" value="GAA0147669.1"/>
    <property type="molecule type" value="Genomic_DNA"/>
</dbReference>
<dbReference type="InterPro" id="IPR043502">
    <property type="entry name" value="DNA/RNA_pol_sf"/>
</dbReference>
<gene>
    <name evidence="2" type="ORF">LIER_07314</name>
</gene>